<accession>A0A0F3IGA8</accession>
<dbReference type="EMBL" id="LAJX01000207">
    <property type="protein sequence ID" value="KJV05558.1"/>
    <property type="molecule type" value="Genomic_DNA"/>
</dbReference>
<dbReference type="Proteomes" id="UP000033684">
    <property type="component" value="Unassembled WGS sequence"/>
</dbReference>
<evidence type="ECO:0008006" key="3">
    <source>
        <dbReference type="Google" id="ProtNLM"/>
    </source>
</evidence>
<evidence type="ECO:0000313" key="1">
    <source>
        <dbReference type="EMBL" id="KJV05558.1"/>
    </source>
</evidence>
<dbReference type="AlphaFoldDB" id="A0A0F3IGA8"/>
<dbReference type="OrthoDB" id="6054389at2"/>
<keyword evidence="2" id="KW-1185">Reference proteome</keyword>
<reference evidence="2" key="1">
    <citation type="submission" date="2015-03" db="EMBL/GenBank/DDBJ databases">
        <title>Draft genome sequence of a novel methanotroph (Sn10-6) isolated from flooded ricefield rhizosphere in India.</title>
        <authorList>
            <person name="Pandit P.S."/>
            <person name="Pore S.D."/>
            <person name="Arora P."/>
            <person name="Kapse N.G."/>
            <person name="Dhakephalkar P.K."/>
            <person name="Rahalkar M.C."/>
        </authorList>
    </citation>
    <scope>NUCLEOTIDE SEQUENCE [LARGE SCALE GENOMIC DNA]</scope>
    <source>
        <strain evidence="2">Sn10-6</strain>
    </source>
</reference>
<gene>
    <name evidence="1" type="ORF">VZ94_17305</name>
</gene>
<protein>
    <recommendedName>
        <fullName evidence="3">Tail fiber protein</fullName>
    </recommendedName>
</protein>
<organism evidence="1 2">
    <name type="scientific">Methylocucumis oryzae</name>
    <dbReference type="NCBI Taxonomy" id="1632867"/>
    <lineage>
        <taxon>Bacteria</taxon>
        <taxon>Pseudomonadati</taxon>
        <taxon>Pseudomonadota</taxon>
        <taxon>Gammaproteobacteria</taxon>
        <taxon>Methylococcales</taxon>
        <taxon>Methylococcaceae</taxon>
        <taxon>Methylocucumis</taxon>
    </lineage>
</organism>
<dbReference type="RefSeq" id="WP_045780178.1">
    <property type="nucleotide sequence ID" value="NZ_LAJX01000207.1"/>
</dbReference>
<comment type="caution">
    <text evidence="1">The sequence shown here is derived from an EMBL/GenBank/DDBJ whole genome shotgun (WGS) entry which is preliminary data.</text>
</comment>
<evidence type="ECO:0000313" key="2">
    <source>
        <dbReference type="Proteomes" id="UP000033684"/>
    </source>
</evidence>
<name>A0A0F3IGA8_9GAMM</name>
<proteinExistence type="predicted"/>
<sequence length="481" mass="50018">MGSGSGGDSSGNPLLWVHGNNIASATTVNLNDATGDFVYITGEETITDIILSNGQERTVRFVNSLTLTHDTANINLPGKADIVTAVGDIAVFRGDTGGKVRCVSYQRANGKALIETGAPPFSDAFPLLQDALDATKQVRFELGELTTNTTRVITFPDKDGELATLEDVAAMASAGTLPVVDTTFIAKGTTDATKRVRLELDTLLDTATDVVLTIPNKNITLAGLDDIDDAVAGITLPVADTTAIIKGSSDATKRVRFEVDGLTTGVTRVLTVQDKDGTLATLDDIAVVADELATNTVLNPTVSPYTIPDYKNAYVIVPVGGAFTVKLNATPNDGDVSVIIAPSDANTNPVTVHRNGLTINGVAANYVLNSPNTAAVLVFNADGNDWRRYSLATEVLGAIDAILTGFVPGAGTVTDTDSILTALQKIVGNISALTTTAITEGTRLYFTNARAIAATLTGFAAGAGTVASTDTILQALQKNCR</sequence>
<reference evidence="1 2" key="2">
    <citation type="journal article" date="2016" name="Microb. Ecol.">
        <title>Genome Characteristics of a Novel Type I Methanotroph (Sn10-6) Isolated from a Flooded Indian Rice Field.</title>
        <authorList>
            <person name="Rahalkar M.C."/>
            <person name="Pandit P.S."/>
            <person name="Dhakephalkar P.K."/>
            <person name="Pore S."/>
            <person name="Arora P."/>
            <person name="Kapse N."/>
        </authorList>
    </citation>
    <scope>NUCLEOTIDE SEQUENCE [LARGE SCALE GENOMIC DNA]</scope>
    <source>
        <strain evidence="1 2">Sn10-6</strain>
    </source>
</reference>